<dbReference type="Proteomes" id="UP000199086">
    <property type="component" value="Unassembled WGS sequence"/>
</dbReference>
<protein>
    <submittedName>
        <fullName evidence="1">Uncharacterized protein</fullName>
    </submittedName>
</protein>
<dbReference type="AlphaFoldDB" id="A0A1G6GD33"/>
<organism evidence="1 2">
    <name type="scientific">Raineyella antarctica</name>
    <dbReference type="NCBI Taxonomy" id="1577474"/>
    <lineage>
        <taxon>Bacteria</taxon>
        <taxon>Bacillati</taxon>
        <taxon>Actinomycetota</taxon>
        <taxon>Actinomycetes</taxon>
        <taxon>Propionibacteriales</taxon>
        <taxon>Propionibacteriaceae</taxon>
        <taxon>Raineyella</taxon>
    </lineage>
</organism>
<proteinExistence type="predicted"/>
<evidence type="ECO:0000313" key="1">
    <source>
        <dbReference type="EMBL" id="SDB79901.1"/>
    </source>
</evidence>
<reference evidence="1 2" key="1">
    <citation type="submission" date="2016-06" db="EMBL/GenBank/DDBJ databases">
        <authorList>
            <person name="Olsen C.W."/>
            <person name="Carey S."/>
            <person name="Hinshaw L."/>
            <person name="Karasin A.I."/>
        </authorList>
    </citation>
    <scope>NUCLEOTIDE SEQUENCE [LARGE SCALE GENOMIC DNA]</scope>
    <source>
        <strain evidence="1 2">LZ-22</strain>
    </source>
</reference>
<dbReference type="STRING" id="1577474.GA0111570_101172"/>
<sequence>MPLGGESVMSDKHWGRAAGRLGLAAGAALVALVAVTVPAVAAPDQRAAVIKVNFAGYVSMASWSTCPDLSVQEPGTVCTGAAVMVFYSSGSEQAGSEVHLHDRKNGVVKTYDSTCVVADVEVDPGVVERTCLLQSERFGRATEADVTVDPRLVATEAVATVPVQLTDWVNDTGTTGTLHVAADFSGTGPIRRIDERTHWADRYVMWLEGTRGWERNCTARATFDGTAVPGELVSCSMSRVRQGEMRVYHNTPA</sequence>
<accession>A0A1G6GD33</accession>
<keyword evidence="2" id="KW-1185">Reference proteome</keyword>
<dbReference type="EMBL" id="FMYF01000001">
    <property type="protein sequence ID" value="SDB79901.1"/>
    <property type="molecule type" value="Genomic_DNA"/>
</dbReference>
<name>A0A1G6GD33_9ACTN</name>
<gene>
    <name evidence="1" type="ORF">GA0111570_101172</name>
</gene>
<evidence type="ECO:0000313" key="2">
    <source>
        <dbReference type="Proteomes" id="UP000199086"/>
    </source>
</evidence>